<feature type="transmembrane region" description="Helical" evidence="1">
    <location>
        <begin position="166"/>
        <end position="185"/>
    </location>
</feature>
<keyword evidence="1" id="KW-0812">Transmembrane</keyword>
<feature type="transmembrane region" description="Helical" evidence="1">
    <location>
        <begin position="122"/>
        <end position="146"/>
    </location>
</feature>
<dbReference type="Gene3D" id="1.20.140.150">
    <property type="match status" value="1"/>
</dbReference>
<dbReference type="EMBL" id="JARK01001528">
    <property type="protein sequence ID" value="EYB92552.1"/>
    <property type="molecule type" value="Genomic_DNA"/>
</dbReference>
<evidence type="ECO:0008006" key="4">
    <source>
        <dbReference type="Google" id="ProtNLM"/>
    </source>
</evidence>
<evidence type="ECO:0000313" key="2">
    <source>
        <dbReference type="EMBL" id="EYB92552.1"/>
    </source>
</evidence>
<name>A0A016SQE1_9BILA</name>
<keyword evidence="1" id="KW-1133">Transmembrane helix</keyword>
<dbReference type="AlphaFoldDB" id="A0A016SQE1"/>
<dbReference type="Proteomes" id="UP000024635">
    <property type="component" value="Unassembled WGS sequence"/>
</dbReference>
<keyword evidence="3" id="KW-1185">Reference proteome</keyword>
<keyword evidence="1" id="KW-0472">Membrane</keyword>
<organism evidence="2 3">
    <name type="scientific">Ancylostoma ceylanicum</name>
    <dbReference type="NCBI Taxonomy" id="53326"/>
    <lineage>
        <taxon>Eukaryota</taxon>
        <taxon>Metazoa</taxon>
        <taxon>Ecdysozoa</taxon>
        <taxon>Nematoda</taxon>
        <taxon>Chromadorea</taxon>
        <taxon>Rhabditida</taxon>
        <taxon>Rhabditina</taxon>
        <taxon>Rhabditomorpha</taxon>
        <taxon>Strongyloidea</taxon>
        <taxon>Ancylostomatidae</taxon>
        <taxon>Ancylostomatinae</taxon>
        <taxon>Ancylostoma</taxon>
    </lineage>
</organism>
<feature type="transmembrane region" description="Helical" evidence="1">
    <location>
        <begin position="80"/>
        <end position="110"/>
    </location>
</feature>
<evidence type="ECO:0000313" key="3">
    <source>
        <dbReference type="Proteomes" id="UP000024635"/>
    </source>
</evidence>
<proteinExistence type="predicted"/>
<sequence>MCTFIYSVSCSIIAEILMIFGYSNNAWLVVHNPDSSEQFQRGLNDDCFKSDTIRCSPWCSYSNSSNNFPVPFHLVLPPNAAMYVALHIARFLLVLQFMWFSFCILCCCNVKAELFAKQHRNLIMYFCGFTAFLFVILFLITVIACWSGSVIATLPQGYEEVLGSGFWMYGGGGTLFFLLSVFFVFREHISNYLIARRSHQALSCNEMVPLPS</sequence>
<gene>
    <name evidence="2" type="primary">Acey_s0192.g1343</name>
    <name evidence="2" type="synonym">Acey-T22E5.6</name>
    <name evidence="2" type="ORF">Y032_0192g1343</name>
</gene>
<accession>A0A016SQE1</accession>
<comment type="caution">
    <text evidence="2">The sequence shown here is derived from an EMBL/GenBank/DDBJ whole genome shotgun (WGS) entry which is preliminary data.</text>
</comment>
<dbReference type="OrthoDB" id="5794450at2759"/>
<protein>
    <recommendedName>
        <fullName evidence="4">Clc-like protein</fullName>
    </recommendedName>
</protein>
<evidence type="ECO:0000256" key="1">
    <source>
        <dbReference type="SAM" id="Phobius"/>
    </source>
</evidence>
<reference evidence="3" key="1">
    <citation type="journal article" date="2015" name="Nat. Genet.">
        <title>The genome and transcriptome of the zoonotic hookworm Ancylostoma ceylanicum identify infection-specific gene families.</title>
        <authorList>
            <person name="Schwarz E.M."/>
            <person name="Hu Y."/>
            <person name="Antoshechkin I."/>
            <person name="Miller M.M."/>
            <person name="Sternberg P.W."/>
            <person name="Aroian R.V."/>
        </authorList>
    </citation>
    <scope>NUCLEOTIDE SEQUENCE</scope>
    <source>
        <strain evidence="3">HY135</strain>
    </source>
</reference>